<protein>
    <submittedName>
        <fullName evidence="1">Type I-D CRISPR-associated protein Cas10d/Csc3</fullName>
    </submittedName>
</protein>
<name>A0A6H1TTD5_9CYAN</name>
<keyword evidence="2" id="KW-1185">Reference proteome</keyword>
<gene>
    <name evidence="1" type="primary">cas10d</name>
    <name evidence="1" type="ORF">HCG48_04100</name>
</gene>
<dbReference type="NCBIfam" id="TIGR03174">
    <property type="entry name" value="cas_Csc3"/>
    <property type="match status" value="2"/>
</dbReference>
<dbReference type="InterPro" id="IPR017589">
    <property type="entry name" value="CRISPR-assoc_prot_Cas10d/Csc3"/>
</dbReference>
<evidence type="ECO:0000313" key="1">
    <source>
        <dbReference type="EMBL" id="QIZ69864.1"/>
    </source>
</evidence>
<reference evidence="1 2" key="1">
    <citation type="submission" date="2020-04" db="EMBL/GenBank/DDBJ databases">
        <authorList>
            <person name="Basu S."/>
            <person name="Maruthanayagam V."/>
            <person name="Chakraborty S."/>
            <person name="Pramanik A."/>
            <person name="Mukherjee J."/>
            <person name="Brink B."/>
        </authorList>
    </citation>
    <scope>NUCLEOTIDE SEQUENCE [LARGE SCALE GENOMIC DNA]</scope>
    <source>
        <strain evidence="1 2">AP17</strain>
    </source>
</reference>
<sequence>MQTLMQQLLLTSLDPETDPILCEYIDIILPAVEREFGSMTALGGDRDRHYNILCTLKDPLAAEKARNWSDRPDQNLCVHVLNALLLGWNLAEHHLPTSLSDEEKRLFCLGITLHDYNKYCHGQGEEAPKASEIDDILALCREIGARLNFSAFWPQWETYLSDIGFLAQNTQFKCGTNTYPSNWPEFAIADSRRLTHPLRHLLGWSDIAVHLNDPADIATETAGERLQEHLNLLGIRKTLVYHRLRDSLGILTNGIHNATLHYARELGWEAIVFFARGVVYLAPKNFSSPDLADLKQFIWEQIALILGNKMLDGDVGFRRDGKGLKVAPQTSELFPPAQLIRQLSDVIAARVNNAKNPATPKRLAKLVERGLITEDREKELLKGADLRSDRLAEFIIVIQREFLGNCEDYGPWMLEALDLATIFNPEDLQINIGGVNYGWYLAAAQYFSKNSTLDLEQTTELLAEIGDRLADWATENNSLPAYSSPTQEVFDRYLQYYLDFSGIKTELPPFGQELNAYAIAKTRKAKQPICSLSSGEFPSEDQLDSVVLFKPQQYSNKNTLGGSKIKRGISKIWSLEMLLRQALWSARAGKLEEQQPVFLYIFPAYVYAPQMIKAIRVLVEELKTVNLWEIRKYWLNHELEVSQLSHWLWLREDAEIGRFAKGSYDSKDLPFMATVYTTTLGETVTEAWVHPAFLATILPKLLGVRVVATASNVPLYRSDREFCGSAVLDGVAGFWSLLHCPSEVRTEQLDSVLTRLLVVYTLHLDNRAHQSDARWGALNRTVREVMTDVLNIFAIAREGLRRRQHDPSPEEVERYWNFARIWSDLDKTMQEKLNFITELVRQYRTFYQVKVTDSSHAILLPFSKVLETILSVPTQVNEEDLILQGAGLLKDAIDRQNIYTRPLMMDKSVDFATRQQQELEAIHRFVQTCVCDLFGTLYRGDRALLQENRNRLKSGAEFAYRWLALQEKNERDLASPS</sequence>
<dbReference type="RefSeq" id="WP_168568021.1">
    <property type="nucleotide sequence ID" value="NZ_CP051167.1"/>
</dbReference>
<accession>A0A6H1TTD5</accession>
<dbReference type="KEGG" id="oxy:HCG48_04100"/>
<proteinExistence type="predicted"/>
<evidence type="ECO:0000313" key="2">
    <source>
        <dbReference type="Proteomes" id="UP000500857"/>
    </source>
</evidence>
<dbReference type="EMBL" id="CP051167">
    <property type="protein sequence ID" value="QIZ69864.1"/>
    <property type="molecule type" value="Genomic_DNA"/>
</dbReference>
<dbReference type="Proteomes" id="UP000500857">
    <property type="component" value="Chromosome"/>
</dbReference>
<dbReference type="AlphaFoldDB" id="A0A6H1TTD5"/>
<organism evidence="1 2">
    <name type="scientific">Oxynema aestuarii AP17</name>
    <dbReference type="NCBI Taxonomy" id="2064643"/>
    <lineage>
        <taxon>Bacteria</taxon>
        <taxon>Bacillati</taxon>
        <taxon>Cyanobacteriota</taxon>
        <taxon>Cyanophyceae</taxon>
        <taxon>Oscillatoriophycideae</taxon>
        <taxon>Oscillatoriales</taxon>
        <taxon>Oscillatoriaceae</taxon>
        <taxon>Oxynema</taxon>
        <taxon>Oxynema aestuarii</taxon>
    </lineage>
</organism>